<dbReference type="EC" id="2.7.7.6" evidence="7"/>
<comment type="similarity">
    <text evidence="7 8">Belongs to the RNA polymerase beta' chain family.</text>
</comment>
<evidence type="ECO:0000313" key="11">
    <source>
        <dbReference type="Proteomes" id="UP000178248"/>
    </source>
</evidence>
<dbReference type="GO" id="GO:0006351">
    <property type="term" value="P:DNA-templated transcription"/>
    <property type="evidence" value="ECO:0007669"/>
    <property type="project" value="UniProtKB-UniRule"/>
</dbReference>
<dbReference type="GO" id="GO:0003677">
    <property type="term" value="F:DNA binding"/>
    <property type="evidence" value="ECO:0007669"/>
    <property type="project" value="UniProtKB-UniRule"/>
</dbReference>
<comment type="function">
    <text evidence="7 8">DNA-dependent RNA polymerase catalyzes the transcription of DNA into RNA using the four ribonucleoside triphosphates as substrates.</text>
</comment>
<feature type="binding site" evidence="7">
    <location>
        <position position="66"/>
    </location>
    <ligand>
        <name>Zn(2+)</name>
        <dbReference type="ChEBI" id="CHEBI:29105"/>
        <label>1</label>
    </ligand>
</feature>
<organism evidence="10 11">
    <name type="scientific">Candidatus Komeilibacteria bacterium RIFCSPLOWO2_01_FULL_52_15</name>
    <dbReference type="NCBI Taxonomy" id="1798551"/>
    <lineage>
        <taxon>Bacteria</taxon>
        <taxon>Candidatus Komeiliibacteriota</taxon>
    </lineage>
</organism>
<keyword evidence="3 7" id="KW-0548">Nucleotidyltransferase</keyword>
<dbReference type="InterPro" id="IPR000722">
    <property type="entry name" value="RNA_pol_asu"/>
</dbReference>
<protein>
    <recommendedName>
        <fullName evidence="7">DNA-directed RNA polymerase subunit beta'</fullName>
        <shortName evidence="7">RNAP subunit beta'</shortName>
        <ecNumber evidence="7">2.7.7.6</ecNumber>
    </recommendedName>
    <alternativeName>
        <fullName evidence="7">RNA polymerase subunit beta'</fullName>
    </alternativeName>
    <alternativeName>
        <fullName evidence="7">Transcriptase subunit beta'</fullName>
    </alternativeName>
</protein>
<dbReference type="Gene3D" id="1.10.274.100">
    <property type="entry name" value="RNA polymerase Rpb1, domain 3"/>
    <property type="match status" value="2"/>
</dbReference>
<dbReference type="InterPro" id="IPR012754">
    <property type="entry name" value="DNA-dir_RpoC_beta_prime_bact"/>
</dbReference>
<dbReference type="PANTHER" id="PTHR19376">
    <property type="entry name" value="DNA-DIRECTED RNA POLYMERASE"/>
    <property type="match status" value="1"/>
</dbReference>
<accession>A0A1G2BRY3</accession>
<keyword evidence="2 7" id="KW-0808">Transferase</keyword>
<dbReference type="GO" id="GO:0000428">
    <property type="term" value="C:DNA-directed RNA polymerase complex"/>
    <property type="evidence" value="ECO:0007669"/>
    <property type="project" value="UniProtKB-KW"/>
</dbReference>
<keyword evidence="7" id="KW-0862">Zinc</keyword>
<dbReference type="InterPro" id="IPR006592">
    <property type="entry name" value="RNA_pol_N"/>
</dbReference>
<proteinExistence type="inferred from homology"/>
<dbReference type="PANTHER" id="PTHR19376:SF54">
    <property type="entry name" value="DNA-DIRECTED RNA POLYMERASE SUBUNIT BETA"/>
    <property type="match status" value="1"/>
</dbReference>
<feature type="binding site" evidence="7">
    <location>
        <position position="942"/>
    </location>
    <ligand>
        <name>Zn(2+)</name>
        <dbReference type="ChEBI" id="CHEBI:29105"/>
        <label>2</label>
    </ligand>
</feature>
<dbReference type="InterPro" id="IPR007066">
    <property type="entry name" value="RNA_pol_Rpb1_3"/>
</dbReference>
<dbReference type="STRING" id="1798551.A3B30_00455"/>
<dbReference type="InterPro" id="IPR044893">
    <property type="entry name" value="RNA_pol_Rpb1_clamp_domain"/>
</dbReference>
<dbReference type="InterPro" id="IPR007080">
    <property type="entry name" value="RNA_pol_Rpb1_1"/>
</dbReference>
<dbReference type="Gene3D" id="2.40.50.100">
    <property type="match status" value="2"/>
</dbReference>
<dbReference type="CDD" id="cd02655">
    <property type="entry name" value="RNAP_beta'_C"/>
    <property type="match status" value="1"/>
</dbReference>
<dbReference type="HAMAP" id="MF_01322">
    <property type="entry name" value="RNApol_bact_RpoC"/>
    <property type="match status" value="1"/>
</dbReference>
<dbReference type="SUPFAM" id="SSF51246">
    <property type="entry name" value="Rudiment single hybrid motif"/>
    <property type="match status" value="1"/>
</dbReference>
<dbReference type="InterPro" id="IPR011054">
    <property type="entry name" value="Rudment_hybrid_motif"/>
</dbReference>
<dbReference type="GO" id="GO:0000287">
    <property type="term" value="F:magnesium ion binding"/>
    <property type="evidence" value="ECO:0007669"/>
    <property type="project" value="UniProtKB-UniRule"/>
</dbReference>
<evidence type="ECO:0000256" key="7">
    <source>
        <dbReference type="HAMAP-Rule" id="MF_01322"/>
    </source>
</evidence>
<dbReference type="InterPro" id="IPR045867">
    <property type="entry name" value="DNA-dir_RpoC_beta_prime"/>
</dbReference>
<reference evidence="10 11" key="1">
    <citation type="journal article" date="2016" name="Nat. Commun.">
        <title>Thousands of microbial genomes shed light on interconnected biogeochemical processes in an aquifer system.</title>
        <authorList>
            <person name="Anantharaman K."/>
            <person name="Brown C.T."/>
            <person name="Hug L.A."/>
            <person name="Sharon I."/>
            <person name="Castelle C.J."/>
            <person name="Probst A.J."/>
            <person name="Thomas B.C."/>
            <person name="Singh A."/>
            <person name="Wilkins M.J."/>
            <person name="Karaoz U."/>
            <person name="Brodie E.L."/>
            <person name="Williams K.H."/>
            <person name="Hubbard S.S."/>
            <person name="Banfield J.F."/>
        </authorList>
    </citation>
    <scope>NUCLEOTIDE SEQUENCE [LARGE SCALE GENOMIC DNA]</scope>
</reference>
<dbReference type="Gene3D" id="1.10.1790.20">
    <property type="match status" value="2"/>
</dbReference>
<comment type="caution">
    <text evidence="10">The sequence shown here is derived from an EMBL/GenBank/DDBJ whole genome shotgun (WGS) entry which is preliminary data.</text>
</comment>
<feature type="binding site" evidence="7">
    <location>
        <position position="863"/>
    </location>
    <ligand>
        <name>Zn(2+)</name>
        <dbReference type="ChEBI" id="CHEBI:29105"/>
        <label>2</label>
    </ligand>
</feature>
<feature type="binding site" evidence="7">
    <location>
        <position position="538"/>
    </location>
    <ligand>
        <name>Mg(2+)</name>
        <dbReference type="ChEBI" id="CHEBI:18420"/>
    </ligand>
</feature>
<evidence type="ECO:0000256" key="1">
    <source>
        <dbReference type="ARBA" id="ARBA00022478"/>
    </source>
</evidence>
<dbReference type="Pfam" id="PF00623">
    <property type="entry name" value="RNA_pol_Rpb1_2"/>
    <property type="match status" value="1"/>
</dbReference>
<keyword evidence="4 7" id="KW-0479">Metal-binding</keyword>
<evidence type="ECO:0000256" key="2">
    <source>
        <dbReference type="ARBA" id="ARBA00022679"/>
    </source>
</evidence>
<keyword evidence="5 7" id="KW-0804">Transcription</keyword>
<dbReference type="Gene3D" id="1.10.150.390">
    <property type="match status" value="1"/>
</dbReference>
<dbReference type="Pfam" id="PF05000">
    <property type="entry name" value="RNA_pol_Rpb1_4"/>
    <property type="match status" value="1"/>
</dbReference>
<dbReference type="InterPro" id="IPR038120">
    <property type="entry name" value="Rpb1_funnel_sf"/>
</dbReference>
<dbReference type="CDD" id="cd01609">
    <property type="entry name" value="RNAP_beta'_N"/>
    <property type="match status" value="1"/>
</dbReference>
<feature type="binding site" evidence="7">
    <location>
        <position position="542"/>
    </location>
    <ligand>
        <name>Mg(2+)</name>
        <dbReference type="ChEBI" id="CHEBI:18420"/>
    </ligand>
</feature>
<dbReference type="SUPFAM" id="SSF64484">
    <property type="entry name" value="beta and beta-prime subunits of DNA dependent RNA-polymerase"/>
    <property type="match status" value="1"/>
</dbReference>
<dbReference type="Gene3D" id="1.10.40.90">
    <property type="match status" value="1"/>
</dbReference>
<feature type="binding site" evidence="7">
    <location>
        <position position="945"/>
    </location>
    <ligand>
        <name>Zn(2+)</name>
        <dbReference type="ChEBI" id="CHEBI:29105"/>
        <label>2</label>
    </ligand>
</feature>
<evidence type="ECO:0000313" key="10">
    <source>
        <dbReference type="EMBL" id="OGY91802.1"/>
    </source>
</evidence>
<feature type="binding site" evidence="7">
    <location>
        <position position="79"/>
    </location>
    <ligand>
        <name>Zn(2+)</name>
        <dbReference type="ChEBI" id="CHEBI:29105"/>
        <label>1</label>
    </ligand>
</feature>
<feature type="binding site" evidence="7">
    <location>
        <position position="64"/>
    </location>
    <ligand>
        <name>Zn(2+)</name>
        <dbReference type="ChEBI" id="CHEBI:29105"/>
        <label>1</label>
    </ligand>
</feature>
<evidence type="ECO:0000259" key="9">
    <source>
        <dbReference type="SMART" id="SM00663"/>
    </source>
</evidence>
<dbReference type="SMART" id="SM00663">
    <property type="entry name" value="RPOLA_N"/>
    <property type="match status" value="1"/>
</dbReference>
<dbReference type="InterPro" id="IPR042102">
    <property type="entry name" value="RNA_pol_Rpb1_3_sf"/>
</dbReference>
<sequence>MPVEQVKIVDFDSVRLRLASPEIIHKWSHGEVLNPETINYRTQKPERDGLFCERIFGPSKDWECYCGKYKKIRYKGIICDKCGVEVTRSIVRRERMGHIDLASPVSHIWFLRGIPSKIGLVLDMSVQDLEKVIYFANFIITDVDEAARGETMQQINDELKSKRKQIEAEFTHRLSEVQGKKSQQLQKGGDPKKIEKQTEEATMSLNAQKLEKLTHLEAAADIAKKEVKSLQPKNIISENAYQDLSLKYGHVFEARIGAEGLRYLLQRIDLKQEVKELEKEIKESIPSKKKKLIRRSRLLKTLLTNKIKPEWMILTALPVIPPDLRPMVQLDGGRFATSDLNDLYRRVINRNNRLKRLKELKAPEVIQRNEKRMLQEAVDALIDNNARHGKTVTASTGQKRMLKSIADLLKGKQGRFRQNLLGKRVDYSGRSVIVAGPHLRLAQCGLPKQMALELYRPMVISKLISREIVHNVRSANRYIDEGHPEVWDILEEVTKGTRVLLNRAPTLHRLGIQAFEPILIEGKAIQLHPLVCSAFNADFDGDQMAVHLPLTDEARKEAEEIMAADRNLLKPATGEPITIPSQDIVWGIYYLTQMRPKAKDEKLKFFSSFDEAELAYKLKRIDLRQPILVIIEGKREETTVGRIIFNQVLPKGYDFMNKTLDKNGVKQVCAEAIAKEERQRVVDLLDAIKDLGYKYITRSGMSWGMDDVPRVTAKAGLIKKGEEAVSLIREQYNNGLLTDHERYIKVIETWNYIKDQITIASKQHFDQFTSLATIIQSGARGSWAQMIQIMGMKGLVTSPAGDIIELPVKANFQEGLDVLEYFISTHGTRKGLSDTALRTANAGYLTRRLIDVAQDLIIIDEDCKDTEGLSIDRAETEETGEVIGTRIVGRYTAEDIKDAKGKTILKKHSLVTPELVAKINKAAPKAVLIRSVLTCKSIRGICQKCYGFELGYNEIAKKGTSAGIIAAQSIGEPGTQLTMRTFHLGGVAGGDITQGLPRVEELFEARPPKMRSIVAPIAGQVLIENENVGVNKNRLIKIKGSEVSQASFDYDETSDKLSVKDGEQLLRNQLIMVQNETEEVRAPFNGTAKVNKNAVTLTGEKNEMLEVLIPAGYNLWVRNGDLVVPGQQLTEGSIDLHELYRLKGKLTVQKYVIKEIKYIYSSQGQKLNDKHIELIARQMFSRIYVKDAGETELLPGEIVTHTQFHEANKAVKGKKATGDYLLMGITKASLASDSFLAAASFQETARVLIDAAITGKTDRLRGLKENVIIGRLIPAGTGFIEGK</sequence>
<dbReference type="GO" id="GO:0003899">
    <property type="term" value="F:DNA-directed RNA polymerase activity"/>
    <property type="evidence" value="ECO:0007669"/>
    <property type="project" value="UniProtKB-UniRule"/>
</dbReference>
<evidence type="ECO:0000256" key="3">
    <source>
        <dbReference type="ARBA" id="ARBA00022695"/>
    </source>
</evidence>
<dbReference type="Pfam" id="PF04998">
    <property type="entry name" value="RNA_pol_Rpb1_5"/>
    <property type="match status" value="1"/>
</dbReference>
<dbReference type="Gene3D" id="1.10.132.30">
    <property type="match status" value="1"/>
</dbReference>
<comment type="cofactor">
    <cofactor evidence="7">
        <name>Zn(2+)</name>
        <dbReference type="ChEBI" id="CHEBI:29105"/>
    </cofactor>
    <text evidence="7">Binds 2 Zn(2+) ions per subunit.</text>
</comment>
<dbReference type="InterPro" id="IPR007081">
    <property type="entry name" value="RNA_pol_Rpb1_5"/>
</dbReference>
<dbReference type="Proteomes" id="UP000178248">
    <property type="component" value="Unassembled WGS sequence"/>
</dbReference>
<feature type="domain" description="RNA polymerase N-terminal" evidence="9">
    <location>
        <begin position="310"/>
        <end position="592"/>
    </location>
</feature>
<gene>
    <name evidence="7" type="primary">rpoC</name>
    <name evidence="10" type="ORF">A3B30_00455</name>
</gene>
<dbReference type="NCBIfam" id="TIGR02386">
    <property type="entry name" value="rpoC_TIGR"/>
    <property type="match status" value="1"/>
</dbReference>
<dbReference type="Gene3D" id="2.40.40.20">
    <property type="match status" value="1"/>
</dbReference>
<feature type="binding site" evidence="7">
    <location>
        <position position="935"/>
    </location>
    <ligand>
        <name>Zn(2+)</name>
        <dbReference type="ChEBI" id="CHEBI:29105"/>
        <label>2</label>
    </ligand>
</feature>
<comment type="subunit">
    <text evidence="7">The RNAP catalytic core consists of 2 alpha, 1 beta, 1 beta' and 1 omega subunit. When a sigma factor is associated with the core the holoenzyme is formed, which can initiate transcription.</text>
</comment>
<evidence type="ECO:0000256" key="6">
    <source>
        <dbReference type="ARBA" id="ARBA00048552"/>
    </source>
</evidence>
<dbReference type="Pfam" id="PF04983">
    <property type="entry name" value="RNA_pol_Rpb1_3"/>
    <property type="match status" value="1"/>
</dbReference>
<dbReference type="Gene3D" id="4.10.860.120">
    <property type="entry name" value="RNA polymerase II, clamp domain"/>
    <property type="match status" value="1"/>
</dbReference>
<feature type="binding site" evidence="7">
    <location>
        <position position="82"/>
    </location>
    <ligand>
        <name>Zn(2+)</name>
        <dbReference type="ChEBI" id="CHEBI:29105"/>
        <label>1</label>
    </ligand>
</feature>
<evidence type="ECO:0000256" key="4">
    <source>
        <dbReference type="ARBA" id="ARBA00022723"/>
    </source>
</evidence>
<evidence type="ECO:0000256" key="8">
    <source>
        <dbReference type="RuleBase" id="RU004279"/>
    </source>
</evidence>
<dbReference type="Pfam" id="PF04997">
    <property type="entry name" value="RNA_pol_Rpb1_1"/>
    <property type="match status" value="1"/>
</dbReference>
<name>A0A1G2BRY3_9BACT</name>
<dbReference type="EMBL" id="MHKM01000011">
    <property type="protein sequence ID" value="OGY91802.1"/>
    <property type="molecule type" value="Genomic_DNA"/>
</dbReference>
<comment type="cofactor">
    <cofactor evidence="7">
        <name>Mg(2+)</name>
        <dbReference type="ChEBI" id="CHEBI:18420"/>
    </cofactor>
    <text evidence="7">Binds 1 Mg(2+) ion per subunit.</text>
</comment>
<keyword evidence="7" id="KW-0460">Magnesium</keyword>
<dbReference type="InterPro" id="IPR007083">
    <property type="entry name" value="RNA_pol_Rpb1_4"/>
</dbReference>
<dbReference type="GO" id="GO:0008270">
    <property type="term" value="F:zinc ion binding"/>
    <property type="evidence" value="ECO:0007669"/>
    <property type="project" value="UniProtKB-UniRule"/>
</dbReference>
<keyword evidence="1 7" id="KW-0240">DNA-directed RNA polymerase</keyword>
<feature type="binding site" evidence="7">
    <location>
        <position position="540"/>
    </location>
    <ligand>
        <name>Mg(2+)</name>
        <dbReference type="ChEBI" id="CHEBI:18420"/>
    </ligand>
</feature>
<comment type="catalytic activity">
    <reaction evidence="6 7 8">
        <text>RNA(n) + a ribonucleoside 5'-triphosphate = RNA(n+1) + diphosphate</text>
        <dbReference type="Rhea" id="RHEA:21248"/>
        <dbReference type="Rhea" id="RHEA-COMP:14527"/>
        <dbReference type="Rhea" id="RHEA-COMP:17342"/>
        <dbReference type="ChEBI" id="CHEBI:33019"/>
        <dbReference type="ChEBI" id="CHEBI:61557"/>
        <dbReference type="ChEBI" id="CHEBI:140395"/>
        <dbReference type="EC" id="2.7.7.6"/>
    </reaction>
</comment>
<evidence type="ECO:0000256" key="5">
    <source>
        <dbReference type="ARBA" id="ARBA00023163"/>
    </source>
</evidence>